<feature type="modified residue" description="4-aspartylphosphate" evidence="6">
    <location>
        <position position="1471"/>
    </location>
</feature>
<dbReference type="InterPro" id="IPR004358">
    <property type="entry name" value="Sig_transdc_His_kin-like_C"/>
</dbReference>
<feature type="compositionally biased region" description="Low complexity" evidence="7">
    <location>
        <begin position="227"/>
        <end position="247"/>
    </location>
</feature>
<dbReference type="SUPFAM" id="SSF52172">
    <property type="entry name" value="CheY-like"/>
    <property type="match status" value="1"/>
</dbReference>
<dbReference type="GO" id="GO:0009927">
    <property type="term" value="F:histidine phosphotransfer kinase activity"/>
    <property type="evidence" value="ECO:0007669"/>
    <property type="project" value="TreeGrafter"/>
</dbReference>
<dbReference type="InterPro" id="IPR029016">
    <property type="entry name" value="GAF-like_dom_sf"/>
</dbReference>
<feature type="region of interest" description="Disordered" evidence="7">
    <location>
        <begin position="1327"/>
        <end position="1351"/>
    </location>
</feature>
<feature type="region of interest" description="Disordered" evidence="7">
    <location>
        <begin position="433"/>
        <end position="462"/>
    </location>
</feature>
<dbReference type="STRING" id="71717.A0A4Y7TL55"/>
<feature type="compositionally biased region" description="Low complexity" evidence="7">
    <location>
        <begin position="1340"/>
        <end position="1351"/>
    </location>
</feature>
<dbReference type="PANTHER" id="PTHR43047:SF72">
    <property type="entry name" value="OSMOSENSING HISTIDINE PROTEIN KINASE SLN1"/>
    <property type="match status" value="1"/>
</dbReference>
<feature type="region of interest" description="Disordered" evidence="7">
    <location>
        <begin position="990"/>
        <end position="1019"/>
    </location>
</feature>
<dbReference type="OrthoDB" id="21225at2759"/>
<dbReference type="InterPro" id="IPR036890">
    <property type="entry name" value="HATPase_C_sf"/>
</dbReference>
<feature type="compositionally biased region" description="Basic and acidic residues" evidence="7">
    <location>
        <begin position="104"/>
        <end position="115"/>
    </location>
</feature>
<evidence type="ECO:0000313" key="11">
    <source>
        <dbReference type="Proteomes" id="UP000298030"/>
    </source>
</evidence>
<dbReference type="Gene3D" id="3.30.450.40">
    <property type="match status" value="1"/>
</dbReference>
<dbReference type="GO" id="GO:0005886">
    <property type="term" value="C:plasma membrane"/>
    <property type="evidence" value="ECO:0007669"/>
    <property type="project" value="TreeGrafter"/>
</dbReference>
<dbReference type="SUPFAM" id="SSF55781">
    <property type="entry name" value="GAF domain-like"/>
    <property type="match status" value="1"/>
</dbReference>
<name>A0A4Y7TL55_COPMI</name>
<dbReference type="SUPFAM" id="SSF47384">
    <property type="entry name" value="Homodimeric domain of signal transducing histidine kinase"/>
    <property type="match status" value="1"/>
</dbReference>
<comment type="catalytic activity">
    <reaction evidence="1">
        <text>ATP + protein L-histidine = ADP + protein N-phospho-L-histidine.</text>
        <dbReference type="EC" id="2.7.13.3"/>
    </reaction>
</comment>
<dbReference type="Gene3D" id="3.40.50.2300">
    <property type="match status" value="1"/>
</dbReference>
<dbReference type="InterPro" id="IPR005467">
    <property type="entry name" value="His_kinase_dom"/>
</dbReference>
<evidence type="ECO:0000256" key="7">
    <source>
        <dbReference type="SAM" id="MobiDB-lite"/>
    </source>
</evidence>
<feature type="domain" description="Response regulatory" evidence="9">
    <location>
        <begin position="1421"/>
        <end position="1562"/>
    </location>
</feature>
<accession>A0A4Y7TL55</accession>
<dbReference type="InterPro" id="IPR001789">
    <property type="entry name" value="Sig_transdc_resp-reg_receiver"/>
</dbReference>
<dbReference type="SMART" id="SM00448">
    <property type="entry name" value="REC"/>
    <property type="match status" value="1"/>
</dbReference>
<feature type="region of interest" description="Disordered" evidence="7">
    <location>
        <begin position="221"/>
        <end position="247"/>
    </location>
</feature>
<evidence type="ECO:0000256" key="2">
    <source>
        <dbReference type="ARBA" id="ARBA00012438"/>
    </source>
</evidence>
<dbReference type="Pfam" id="PF00072">
    <property type="entry name" value="Response_reg"/>
    <property type="match status" value="1"/>
</dbReference>
<dbReference type="Gene3D" id="3.30.565.10">
    <property type="entry name" value="Histidine kinase-like ATPase, C-terminal domain"/>
    <property type="match status" value="1"/>
</dbReference>
<evidence type="ECO:0000256" key="3">
    <source>
        <dbReference type="ARBA" id="ARBA00022553"/>
    </source>
</evidence>
<evidence type="ECO:0000256" key="5">
    <source>
        <dbReference type="ARBA" id="ARBA00022777"/>
    </source>
</evidence>
<dbReference type="InterPro" id="IPR036097">
    <property type="entry name" value="HisK_dim/P_sf"/>
</dbReference>
<dbReference type="InterPro" id="IPR011006">
    <property type="entry name" value="CheY-like_superfamily"/>
</dbReference>
<evidence type="ECO:0000256" key="1">
    <source>
        <dbReference type="ARBA" id="ARBA00000085"/>
    </source>
</evidence>
<feature type="region of interest" description="Disordered" evidence="7">
    <location>
        <begin position="1490"/>
        <end position="1512"/>
    </location>
</feature>
<gene>
    <name evidence="10" type="ORF">FA13DRAFT_1729349</name>
</gene>
<sequence length="1564" mass="170293">MHDTTIVDALPAVKTVYPDDIQHADALAFVPIASVTVIADGSASHSRRPPRPQTAPSQDQLVLLPSSLRAHTISLPSSPYRESSSRPGPNAALRNALQSLTAAEEERSDKGEKAGGWDQLSESGTSSSSTDCDWATFISAYAMGRWDPHKIPNPPLSYHNFPGESKPTEVIQLSNSIPKECSEFPLVEEAPSLPIVVLPKASRFQRRAAIDLPLQLSLPGSSHRTRSSFSSAASTAGTVNSSNSTATSNTEITTAVAAMRWAAARVDLSPLALPSPEHELTDPMRGVTAALPHEDFSVENATTPGGNRRARLASFWEGTTDVDVVDSPKIASVPLGAGNSSKPPSRVTMGGTTPTPFIPIQISETLPTPTETSSINASTSSLSPSSALSDPATQLSIITAPPFATAPIIGKGSQSPAGGSDYFGDAVSLPAKTKAKDSPPASIPSGPDYISPGELSTGDGTLSVPALPRRVCLTRQTSSPLPMSHCLHDSRFPPGGRATSSADSNVATIKAGRAAKEEQMFNELGYLAPPNPPDELERRRAMYKFNIWNTGPDLNFDRIAHLAKLVFHTKGVVICLVDGNEQLSLGSLFGQGGGRSYPRTQSLCGHTILQQGDEPMMVLDTHKDWRFAKNPLVTGPSHIRFYAGAPLRTQDGYNIGTLAVIDDVPREDFTPRQRHTLKEFAAIAMREMELWRDKIQLRIRDRIQSSMEQFSRECLESNNEVYTHGRQDLTLGSSMEKVYDRAAKLVQSTLDVEGVIVMDVSHCNVLENMSAEGTVSVILHHGDVEMEMEKRQITTEEYHNFNHFFQKGFCLISFGPYMPTHIRYALTVPIFNIDKRPFALICAYNTNEHSKRFLEGHELSYLRAIGVIILSAVLKRRMILADKAKSLFISNISHELRTPLHGILAAAELLSESPLSHSQMSFIQTVQACGTSLVETVNHVLDFTKLSGNSKAGGVEKVIVPTVTDLIALIEDAVDGSWIGHRARTATGDSLIGSVYSPPHQDDGSQSPRHSPSPQPTPHVETVIDVGFREQGWLLKFEKGGIRRVLMNLFGNSLKFTTDGYVHVRVRLLPSGPQDPPTKVMVELAVEDTGKGISRNFLKNQLFHPFSQENPLQTGTGLGLAIVSSIVTSDNVGGKVDVWSEEGTGTEIRVTFPAEIPDSEAAVLQSSQEMQPFKMEDGSPLPSVTLLGFDSPHRGIQMLKSVTLSYLRDWWGFPIKEGLELGGIVVANEDIDPLNDALERKDVSKPFIILWGARGNPSVLSATSEYERLGGFCRILYKPGGPTRLRAIMKLCIHTLKIGQYQYRQTPTPQIMPGYVSHAKDEANRYSSAAWRRNSDESYSKAPSRSPSSMRPILSRAITANPLSALRQVVSGQIDGQVNPATTTLDPSKATISIGSGGSLLRSAVGLPSRDRRISDEWRARILVVEDNNILRNLLVKWLAKKGYDYKEAVDGLQGVNIYREEGPFDVVLVDLSMPVLDGVAATQRMREIEAQSESQSGENIGDDDAQTTPPDQFEYRRTKILALTGMSSLEDKRKAFDAGVDGYLVKPVAFKTLDEMFANLGIP</sequence>
<proteinExistence type="predicted"/>
<keyword evidence="4" id="KW-0808">Transferase</keyword>
<feature type="region of interest" description="Disordered" evidence="7">
    <location>
        <begin position="101"/>
        <end position="130"/>
    </location>
</feature>
<dbReference type="Gene3D" id="1.10.287.130">
    <property type="match status" value="1"/>
</dbReference>
<evidence type="ECO:0000256" key="6">
    <source>
        <dbReference type="PROSITE-ProRule" id="PRU00169"/>
    </source>
</evidence>
<dbReference type="EMBL" id="QPFP01000009">
    <property type="protein sequence ID" value="TEB34701.1"/>
    <property type="molecule type" value="Genomic_DNA"/>
</dbReference>
<dbReference type="CDD" id="cd17546">
    <property type="entry name" value="REC_hyHK_CKI1_RcsC-like"/>
    <property type="match status" value="1"/>
</dbReference>
<dbReference type="GO" id="GO:0000155">
    <property type="term" value="F:phosphorelay sensor kinase activity"/>
    <property type="evidence" value="ECO:0007669"/>
    <property type="project" value="InterPro"/>
</dbReference>
<feature type="compositionally biased region" description="Low complexity" evidence="7">
    <location>
        <begin position="121"/>
        <end position="130"/>
    </location>
</feature>
<organism evidence="10 11">
    <name type="scientific">Coprinellus micaceus</name>
    <name type="common">Glistening ink-cap mushroom</name>
    <name type="synonym">Coprinus micaceus</name>
    <dbReference type="NCBI Taxonomy" id="71717"/>
    <lineage>
        <taxon>Eukaryota</taxon>
        <taxon>Fungi</taxon>
        <taxon>Dikarya</taxon>
        <taxon>Basidiomycota</taxon>
        <taxon>Agaricomycotina</taxon>
        <taxon>Agaricomycetes</taxon>
        <taxon>Agaricomycetidae</taxon>
        <taxon>Agaricales</taxon>
        <taxon>Agaricineae</taxon>
        <taxon>Psathyrellaceae</taxon>
        <taxon>Coprinellus</taxon>
    </lineage>
</organism>
<dbReference type="FunFam" id="1.10.287.130:FF:000023">
    <property type="entry name" value="Sensor histidine kinase/response regulator, putative"/>
    <property type="match status" value="1"/>
</dbReference>
<comment type="caution">
    <text evidence="10">The sequence shown here is derived from an EMBL/GenBank/DDBJ whole genome shotgun (WGS) entry which is preliminary data.</text>
</comment>
<keyword evidence="3 6" id="KW-0597">Phosphoprotein</keyword>
<reference evidence="10 11" key="1">
    <citation type="journal article" date="2019" name="Nat. Ecol. Evol.">
        <title>Megaphylogeny resolves global patterns of mushroom evolution.</title>
        <authorList>
            <person name="Varga T."/>
            <person name="Krizsan K."/>
            <person name="Foldi C."/>
            <person name="Dima B."/>
            <person name="Sanchez-Garcia M."/>
            <person name="Sanchez-Ramirez S."/>
            <person name="Szollosi G.J."/>
            <person name="Szarkandi J.G."/>
            <person name="Papp V."/>
            <person name="Albert L."/>
            <person name="Andreopoulos W."/>
            <person name="Angelini C."/>
            <person name="Antonin V."/>
            <person name="Barry K.W."/>
            <person name="Bougher N.L."/>
            <person name="Buchanan P."/>
            <person name="Buyck B."/>
            <person name="Bense V."/>
            <person name="Catcheside P."/>
            <person name="Chovatia M."/>
            <person name="Cooper J."/>
            <person name="Damon W."/>
            <person name="Desjardin D."/>
            <person name="Finy P."/>
            <person name="Geml J."/>
            <person name="Haridas S."/>
            <person name="Hughes K."/>
            <person name="Justo A."/>
            <person name="Karasinski D."/>
            <person name="Kautmanova I."/>
            <person name="Kiss B."/>
            <person name="Kocsube S."/>
            <person name="Kotiranta H."/>
            <person name="LaButti K.M."/>
            <person name="Lechner B.E."/>
            <person name="Liimatainen K."/>
            <person name="Lipzen A."/>
            <person name="Lukacs Z."/>
            <person name="Mihaltcheva S."/>
            <person name="Morgado L.N."/>
            <person name="Niskanen T."/>
            <person name="Noordeloos M.E."/>
            <person name="Ohm R.A."/>
            <person name="Ortiz-Santana B."/>
            <person name="Ovrebo C."/>
            <person name="Racz N."/>
            <person name="Riley R."/>
            <person name="Savchenko A."/>
            <person name="Shiryaev A."/>
            <person name="Soop K."/>
            <person name="Spirin V."/>
            <person name="Szebenyi C."/>
            <person name="Tomsovsky M."/>
            <person name="Tulloss R.E."/>
            <person name="Uehling J."/>
            <person name="Grigoriev I.V."/>
            <person name="Vagvolgyi C."/>
            <person name="Papp T."/>
            <person name="Martin F.M."/>
            <person name="Miettinen O."/>
            <person name="Hibbett D.S."/>
            <person name="Nagy L.G."/>
        </authorList>
    </citation>
    <scope>NUCLEOTIDE SEQUENCE [LARGE SCALE GENOMIC DNA]</scope>
    <source>
        <strain evidence="10 11">FP101781</strain>
    </source>
</reference>
<dbReference type="CDD" id="cd00082">
    <property type="entry name" value="HisKA"/>
    <property type="match status" value="1"/>
</dbReference>
<dbReference type="PROSITE" id="PS50109">
    <property type="entry name" value="HIS_KIN"/>
    <property type="match status" value="1"/>
</dbReference>
<dbReference type="Pfam" id="PF00512">
    <property type="entry name" value="HisKA"/>
    <property type="match status" value="1"/>
</dbReference>
<evidence type="ECO:0000313" key="10">
    <source>
        <dbReference type="EMBL" id="TEB34701.1"/>
    </source>
</evidence>
<dbReference type="InterPro" id="IPR003018">
    <property type="entry name" value="GAF"/>
</dbReference>
<dbReference type="SUPFAM" id="SSF55874">
    <property type="entry name" value="ATPase domain of HSP90 chaperone/DNA topoisomerase II/histidine kinase"/>
    <property type="match status" value="1"/>
</dbReference>
<dbReference type="SMART" id="SM00388">
    <property type="entry name" value="HisKA"/>
    <property type="match status" value="1"/>
</dbReference>
<dbReference type="PRINTS" id="PR00344">
    <property type="entry name" value="BCTRLSENSOR"/>
</dbReference>
<dbReference type="SMART" id="SM00065">
    <property type="entry name" value="GAF"/>
    <property type="match status" value="2"/>
</dbReference>
<dbReference type="SMART" id="SM00387">
    <property type="entry name" value="HATPase_c"/>
    <property type="match status" value="1"/>
</dbReference>
<dbReference type="InterPro" id="IPR003594">
    <property type="entry name" value="HATPase_dom"/>
</dbReference>
<protein>
    <recommendedName>
        <fullName evidence="2">histidine kinase</fullName>
        <ecNumber evidence="2">2.7.13.3</ecNumber>
    </recommendedName>
</protein>
<evidence type="ECO:0000256" key="4">
    <source>
        <dbReference type="ARBA" id="ARBA00022679"/>
    </source>
</evidence>
<dbReference type="PANTHER" id="PTHR43047">
    <property type="entry name" value="TWO-COMPONENT HISTIDINE PROTEIN KINASE"/>
    <property type="match status" value="1"/>
</dbReference>
<dbReference type="Pfam" id="PF01590">
    <property type="entry name" value="GAF"/>
    <property type="match status" value="1"/>
</dbReference>
<feature type="domain" description="Histidine kinase" evidence="8">
    <location>
        <begin position="891"/>
        <end position="1156"/>
    </location>
</feature>
<dbReference type="InterPro" id="IPR003661">
    <property type="entry name" value="HisK_dim/P_dom"/>
</dbReference>
<dbReference type="Proteomes" id="UP000298030">
    <property type="component" value="Unassembled WGS sequence"/>
</dbReference>
<dbReference type="Pfam" id="PF02518">
    <property type="entry name" value="HATPase_c"/>
    <property type="match status" value="1"/>
</dbReference>
<evidence type="ECO:0000259" key="9">
    <source>
        <dbReference type="PROSITE" id="PS50110"/>
    </source>
</evidence>
<feature type="region of interest" description="Disordered" evidence="7">
    <location>
        <begin position="367"/>
        <end position="387"/>
    </location>
</feature>
<dbReference type="EC" id="2.7.13.3" evidence="2"/>
<dbReference type="PROSITE" id="PS50110">
    <property type="entry name" value="RESPONSE_REGULATORY"/>
    <property type="match status" value="1"/>
</dbReference>
<evidence type="ECO:0000259" key="8">
    <source>
        <dbReference type="PROSITE" id="PS50109"/>
    </source>
</evidence>
<keyword evidence="5" id="KW-0418">Kinase</keyword>
<keyword evidence="11" id="KW-1185">Reference proteome</keyword>